<dbReference type="InterPro" id="IPR006343">
    <property type="entry name" value="DnaB/C_C"/>
</dbReference>
<keyword evidence="5" id="KW-1185">Reference proteome</keyword>
<gene>
    <name evidence="4" type="ORF">WMO43_11060</name>
</gene>
<dbReference type="Gene3D" id="1.10.10.630">
    <property type="entry name" value="DnaD domain-like"/>
    <property type="match status" value="2"/>
</dbReference>
<dbReference type="NCBIfam" id="TIGR01446">
    <property type="entry name" value="DnaD_dom"/>
    <property type="match status" value="2"/>
</dbReference>
<dbReference type="RefSeq" id="WP_353531221.1">
    <property type="nucleotide sequence ID" value="NZ_JBBMEX010000012.1"/>
</dbReference>
<feature type="domain" description="DnaB/C C-terminal" evidence="3">
    <location>
        <begin position="262"/>
        <end position="324"/>
    </location>
</feature>
<evidence type="ECO:0000256" key="1">
    <source>
        <dbReference type="ARBA" id="ARBA00093462"/>
    </source>
</evidence>
<name>A0ABV1HGP7_9FIRM</name>
<feature type="compositionally biased region" description="Low complexity" evidence="2">
    <location>
        <begin position="132"/>
        <end position="142"/>
    </location>
</feature>
<evidence type="ECO:0000313" key="5">
    <source>
        <dbReference type="Proteomes" id="UP001454489"/>
    </source>
</evidence>
<organism evidence="4 5">
    <name type="scientific">Maccoyibacter intestinihominis</name>
    <dbReference type="NCBI Taxonomy" id="3133499"/>
    <lineage>
        <taxon>Bacteria</taxon>
        <taxon>Bacillati</taxon>
        <taxon>Bacillota</taxon>
        <taxon>Clostridia</taxon>
        <taxon>Lachnospirales</taxon>
        <taxon>Lachnospiraceae</taxon>
        <taxon>Maccoyibacter</taxon>
    </lineage>
</organism>
<feature type="region of interest" description="Disordered" evidence="2">
    <location>
        <begin position="122"/>
        <end position="156"/>
    </location>
</feature>
<evidence type="ECO:0000259" key="3">
    <source>
        <dbReference type="Pfam" id="PF07261"/>
    </source>
</evidence>
<dbReference type="PANTHER" id="PTHR37293">
    <property type="entry name" value="PHAGE REPLICATION PROTEIN-RELATED"/>
    <property type="match status" value="1"/>
</dbReference>
<dbReference type="Pfam" id="PF07261">
    <property type="entry name" value="DnaB_2"/>
    <property type="match status" value="2"/>
</dbReference>
<feature type="region of interest" description="Disordered" evidence="2">
    <location>
        <begin position="335"/>
        <end position="354"/>
    </location>
</feature>
<dbReference type="EMBL" id="JBBMEX010000012">
    <property type="protein sequence ID" value="MEQ2558401.1"/>
    <property type="molecule type" value="Genomic_DNA"/>
</dbReference>
<dbReference type="Proteomes" id="UP001454489">
    <property type="component" value="Unassembled WGS sequence"/>
</dbReference>
<dbReference type="InterPro" id="IPR017019">
    <property type="entry name" value="DNA_replication_prd_bac"/>
</dbReference>
<dbReference type="InterPro" id="IPR034829">
    <property type="entry name" value="DnaD-like_sf"/>
</dbReference>
<feature type="compositionally biased region" description="Polar residues" evidence="2">
    <location>
        <begin position="344"/>
        <end position="354"/>
    </location>
</feature>
<dbReference type="PIRSF" id="PIRSF033722">
    <property type="entry name" value="DnaD_CA_C3587_prd"/>
    <property type="match status" value="1"/>
</dbReference>
<evidence type="ECO:0000313" key="4">
    <source>
        <dbReference type="EMBL" id="MEQ2558401.1"/>
    </source>
</evidence>
<reference evidence="4 5" key="1">
    <citation type="submission" date="2024-03" db="EMBL/GenBank/DDBJ databases">
        <title>Human intestinal bacterial collection.</title>
        <authorList>
            <person name="Pauvert C."/>
            <person name="Hitch T.C.A."/>
            <person name="Clavel T."/>
        </authorList>
    </citation>
    <scope>NUCLEOTIDE SEQUENCE [LARGE SCALE GENOMIC DNA]</scope>
    <source>
        <strain evidence="4 5">CLA-AA-H185</strain>
    </source>
</reference>
<dbReference type="PANTHER" id="PTHR37293:SF5">
    <property type="entry name" value="DNA REPLICATION PROTEIN"/>
    <property type="match status" value="1"/>
</dbReference>
<dbReference type="InterPro" id="IPR053162">
    <property type="entry name" value="DnaD"/>
</dbReference>
<feature type="compositionally biased region" description="Basic and acidic residues" evidence="2">
    <location>
        <begin position="143"/>
        <end position="156"/>
    </location>
</feature>
<feature type="domain" description="DnaB/C C-terminal" evidence="3">
    <location>
        <begin position="172"/>
        <end position="242"/>
    </location>
</feature>
<protein>
    <submittedName>
        <fullName evidence="4">DnaD domain protein</fullName>
    </submittedName>
</protein>
<evidence type="ECO:0000256" key="2">
    <source>
        <dbReference type="SAM" id="MobiDB-lite"/>
    </source>
</evidence>
<comment type="caution">
    <text evidence="4">The sequence shown here is derived from an EMBL/GenBank/DDBJ whole genome shotgun (WGS) entry which is preliminary data.</text>
</comment>
<comment type="similarity">
    <text evidence="1">Belongs to the DnaB/DnaD family.</text>
</comment>
<sequence length="373" mass="43179">MSNITLHTDSPATTTCVPNVFIDQYMVHASGEFVKIYLYLLRCINGNKSELSISKMADKFEHTEKDIKRALCYWEKLNLLRLEYDNEGDLSGIYFLDSGNMPQPQEVSAPELVTAQRIPNTVTGSTTHMPQNAATDNTAAPATEEKENARREYSTDEMDNFREKEDVRTMLFVAEKYLKRPLTPTDMQMILYWYDSLGFSAELVEYLIEHCIVKGHPSLRYMDKVALSWADLKIHTAEQAKQLSTVHNQAYYAVIKSLGISNRNLVPYEMDFIEKWMKEYGFTLDIITEACKRTIQAIHQPSFEYTDTILHSWKDNKIHHLEDIAVLDASYKDKKAKKHPTPPKNTGSKFNNFSQRNYNYDQLERQLLNRSIQ</sequence>
<dbReference type="SUPFAM" id="SSF158499">
    <property type="entry name" value="DnaD domain-like"/>
    <property type="match status" value="2"/>
</dbReference>
<proteinExistence type="inferred from homology"/>
<accession>A0ABV1HGP7</accession>